<dbReference type="VEuPathDB" id="TrichDB:TRFO_40597"/>
<feature type="compositionally biased region" description="Polar residues" evidence="2">
    <location>
        <begin position="72"/>
        <end position="86"/>
    </location>
</feature>
<feature type="coiled-coil region" evidence="1">
    <location>
        <begin position="347"/>
        <end position="388"/>
    </location>
</feature>
<dbReference type="OrthoDB" id="61565at2759"/>
<evidence type="ECO:0000256" key="2">
    <source>
        <dbReference type="SAM" id="MobiDB-lite"/>
    </source>
</evidence>
<dbReference type="AlphaFoldDB" id="A0A1J4J0J4"/>
<comment type="caution">
    <text evidence="3">The sequence shown here is derived from an EMBL/GenBank/DDBJ whole genome shotgun (WGS) entry which is preliminary data.</text>
</comment>
<protein>
    <submittedName>
        <fullName evidence="3">Uncharacterized protein</fullName>
    </submittedName>
</protein>
<feature type="region of interest" description="Disordered" evidence="2">
    <location>
        <begin position="45"/>
        <end position="118"/>
    </location>
</feature>
<keyword evidence="4" id="KW-1185">Reference proteome</keyword>
<dbReference type="RefSeq" id="XP_068346233.1">
    <property type="nucleotide sequence ID" value="XM_068513307.1"/>
</dbReference>
<feature type="region of interest" description="Disordered" evidence="2">
    <location>
        <begin position="186"/>
        <end position="213"/>
    </location>
</feature>
<proteinExistence type="predicted"/>
<evidence type="ECO:0000313" key="3">
    <source>
        <dbReference type="EMBL" id="OHS93096.1"/>
    </source>
</evidence>
<evidence type="ECO:0000256" key="1">
    <source>
        <dbReference type="SAM" id="Coils"/>
    </source>
</evidence>
<sequence length="1004" mass="116826">MQRPLHQGSAFRNKLPKEPKTKDIEAAVVNSGLLGKKPSQYKIKYSKPSLADQKPPAPEIFVPPVSARAGNNIKTPSRPQTATSRAKTPVSARRRDLSRPQTPSSMMTNTPDLTPRNLKETKNVNVPNIFYAKILSSNDPPSVVNFLQLSEVLDRLLKQQQIYEEKYEKQKQIQKVETPIDQLEIENEDSNIPKADIENSLEKENDNETGKDVENEVEYEIDEEKLKEYKKKREKEKNELTKIYHSIFGEVIRQYFVECTAQGDVLSICRDFFAGAYDHIPNIRKHYDDIIEEIIKQTKNHRGEIMKLGPEIEKNLHHSERLKGLIEEFRKDLKVLVDHHDVLMNNISTAFKELMEMKANINQMNSRLESKNKKLMELIEELRSLDSISASYTSDTIRFAENLRSIRIQQENGRKQITICQNEVDRLKDTISRVDKEITTFTEDIERSRIKPETANFAAQVDLVSRRLFKESKPIEILMRPNVYTEEFTGNLYQRIRQEYQHLVGAGPQSTGEYIVIDSYDDFAKFKKVLLKNEEKLHMSNEVIEAASNGNFSLLNLQNNDFVRIFASNLSRNIVADAIIKPPIHQVSTQVLAQQQEFEPEETGGDRLKAHSRFLGMIESDYSQRAPQSFEWLCNTIHDIYNAKAIDDDKVLNESYATDLINFPEYIYHYAHNKFQIKFLADQFCWDVYITSHEHKGRTQEIDIFVGFLDEVFNAEQLAFFLIGRSDCLKVGSSVTIFTRDQIEKCSELFLSNDQIETYMRIWWLGRYRKSFYNSVLELSQMRPSIHLEATKRYCAMHDILLKNIIFYAEDAVDRLHDLLLQHRITPRLTLPQFNKLMKLMIPSLTQQQLADFYRATVTKAKQRTNISLDDFVNEFNATSILINRYEKVIEEGNNEEMLRTVEQLWNQKRVELLQVYEFFASQSSLQPDNLTLKTYFDDSTKFLSNLNHSIAIGDGNLATIHFYQFMFSLDILFSTIHEYDLPPDSLVSLECAVRENWLEKVFF</sequence>
<dbReference type="EMBL" id="MLAK01001434">
    <property type="protein sequence ID" value="OHS93096.1"/>
    <property type="molecule type" value="Genomic_DNA"/>
</dbReference>
<accession>A0A1J4J0J4</accession>
<feature type="coiled-coil region" evidence="1">
    <location>
        <begin position="219"/>
        <end position="246"/>
    </location>
</feature>
<reference evidence="3" key="1">
    <citation type="submission" date="2016-10" db="EMBL/GenBank/DDBJ databases">
        <authorList>
            <person name="Benchimol M."/>
            <person name="Almeida L.G."/>
            <person name="Vasconcelos A.T."/>
            <person name="Perreira-Neves A."/>
            <person name="Rosa I.A."/>
            <person name="Tasca T."/>
            <person name="Bogo M.R."/>
            <person name="de Souza W."/>
        </authorList>
    </citation>
    <scope>NUCLEOTIDE SEQUENCE [LARGE SCALE GENOMIC DNA]</scope>
    <source>
        <strain evidence="3">K</strain>
    </source>
</reference>
<organism evidence="3 4">
    <name type="scientific">Tritrichomonas foetus</name>
    <dbReference type="NCBI Taxonomy" id="1144522"/>
    <lineage>
        <taxon>Eukaryota</taxon>
        <taxon>Metamonada</taxon>
        <taxon>Parabasalia</taxon>
        <taxon>Tritrichomonadida</taxon>
        <taxon>Tritrichomonadidae</taxon>
        <taxon>Tritrichomonas</taxon>
    </lineage>
</organism>
<gene>
    <name evidence="3" type="ORF">TRFO_40597</name>
</gene>
<name>A0A1J4J0J4_9EUKA</name>
<keyword evidence="1" id="KW-0175">Coiled coil</keyword>
<feature type="compositionally biased region" description="Basic and acidic residues" evidence="2">
    <location>
        <begin position="195"/>
        <end position="213"/>
    </location>
</feature>
<evidence type="ECO:0000313" key="4">
    <source>
        <dbReference type="Proteomes" id="UP000179807"/>
    </source>
</evidence>
<feature type="region of interest" description="Disordered" evidence="2">
    <location>
        <begin position="1"/>
        <end position="23"/>
    </location>
</feature>
<feature type="compositionally biased region" description="Polar residues" evidence="2">
    <location>
        <begin position="99"/>
        <end position="112"/>
    </location>
</feature>
<dbReference type="Proteomes" id="UP000179807">
    <property type="component" value="Unassembled WGS sequence"/>
</dbReference>
<dbReference type="GeneID" id="94848011"/>